<evidence type="ECO:0000256" key="3">
    <source>
        <dbReference type="ARBA" id="ARBA00022617"/>
    </source>
</evidence>
<dbReference type="OrthoDB" id="260519at2759"/>
<dbReference type="EMBL" id="JAAAHY010003435">
    <property type="protein sequence ID" value="KAF9941858.1"/>
    <property type="molecule type" value="Genomic_DNA"/>
</dbReference>
<evidence type="ECO:0000256" key="6">
    <source>
        <dbReference type="ARBA" id="ARBA00022824"/>
    </source>
</evidence>
<feature type="domain" description="Cytochrome b5 heme-binding" evidence="14">
    <location>
        <begin position="1"/>
        <end position="83"/>
    </location>
</feature>
<evidence type="ECO:0000313" key="16">
    <source>
        <dbReference type="Proteomes" id="UP000738359"/>
    </source>
</evidence>
<keyword evidence="3 13" id="KW-0349">Heme</keyword>
<evidence type="ECO:0000256" key="2">
    <source>
        <dbReference type="ARBA" id="ARBA00022448"/>
    </source>
</evidence>
<gene>
    <name evidence="15" type="ORF">BGZ70_006198</name>
</gene>
<evidence type="ECO:0000256" key="4">
    <source>
        <dbReference type="ARBA" id="ARBA00022692"/>
    </source>
</evidence>
<evidence type="ECO:0000313" key="15">
    <source>
        <dbReference type="EMBL" id="KAF9941858.1"/>
    </source>
</evidence>
<evidence type="ECO:0000256" key="8">
    <source>
        <dbReference type="ARBA" id="ARBA00022982"/>
    </source>
</evidence>
<dbReference type="InterPro" id="IPR001199">
    <property type="entry name" value="Cyt_B5-like_heme/steroid-bd"/>
</dbReference>
<dbReference type="PANTHER" id="PTHR19359">
    <property type="entry name" value="CYTOCHROME B5"/>
    <property type="match status" value="1"/>
</dbReference>
<reference evidence="15" key="1">
    <citation type="journal article" date="2020" name="Fungal Divers.">
        <title>Resolving the Mortierellaceae phylogeny through synthesis of multi-gene phylogenetics and phylogenomics.</title>
        <authorList>
            <person name="Vandepol N."/>
            <person name="Liber J."/>
            <person name="Desiro A."/>
            <person name="Na H."/>
            <person name="Kennedy M."/>
            <person name="Barry K."/>
            <person name="Grigoriev I.V."/>
            <person name="Miller A.N."/>
            <person name="O'Donnell K."/>
            <person name="Stajich J.E."/>
            <person name="Bonito G."/>
        </authorList>
    </citation>
    <scope>NUCLEOTIDE SEQUENCE</scope>
    <source>
        <strain evidence="15">CK1249</strain>
    </source>
</reference>
<evidence type="ECO:0000256" key="1">
    <source>
        <dbReference type="ARBA" id="ARBA00004131"/>
    </source>
</evidence>
<sequence length="97" mass="10824">VRTFTRSEVLHADALSEGKKNTEAPFLMIIDNKVYDVREFVPVHPGGSVILTHVGKDGTDVFETFHPEAAWETLANYFVGDIVESDRAIENDEFAAE</sequence>
<organism evidence="15 16">
    <name type="scientific">Mortierella alpina</name>
    <name type="common">Oleaginous fungus</name>
    <name type="synonym">Mortierella renispora</name>
    <dbReference type="NCBI Taxonomy" id="64518"/>
    <lineage>
        <taxon>Eukaryota</taxon>
        <taxon>Fungi</taxon>
        <taxon>Fungi incertae sedis</taxon>
        <taxon>Mucoromycota</taxon>
        <taxon>Mortierellomycotina</taxon>
        <taxon>Mortierellomycetes</taxon>
        <taxon>Mortierellales</taxon>
        <taxon>Mortierellaceae</taxon>
        <taxon>Mortierella</taxon>
    </lineage>
</organism>
<evidence type="ECO:0000256" key="13">
    <source>
        <dbReference type="RuleBase" id="RU362121"/>
    </source>
</evidence>
<dbReference type="PROSITE" id="PS00191">
    <property type="entry name" value="CYTOCHROME_B5_1"/>
    <property type="match status" value="1"/>
</dbReference>
<keyword evidence="9 13" id="KW-0408">Iron</keyword>
<dbReference type="Proteomes" id="UP000738359">
    <property type="component" value="Unassembled WGS sequence"/>
</dbReference>
<dbReference type="GO" id="GO:0005789">
    <property type="term" value="C:endoplasmic reticulum membrane"/>
    <property type="evidence" value="ECO:0007669"/>
    <property type="project" value="UniProtKB-SubCell"/>
</dbReference>
<evidence type="ECO:0000256" key="7">
    <source>
        <dbReference type="ARBA" id="ARBA00022848"/>
    </source>
</evidence>
<dbReference type="InterPro" id="IPR036400">
    <property type="entry name" value="Cyt_B5-like_heme/steroid_sf"/>
</dbReference>
<dbReference type="PANTHER" id="PTHR19359:SF150">
    <property type="entry name" value="CYTOCHROME B5"/>
    <property type="match status" value="1"/>
</dbReference>
<evidence type="ECO:0000256" key="5">
    <source>
        <dbReference type="ARBA" id="ARBA00022723"/>
    </source>
</evidence>
<feature type="non-terminal residue" evidence="15">
    <location>
        <position position="97"/>
    </location>
</feature>
<evidence type="ECO:0000256" key="12">
    <source>
        <dbReference type="ARBA" id="ARBA00038168"/>
    </source>
</evidence>
<dbReference type="GO" id="GO:0020037">
    <property type="term" value="F:heme binding"/>
    <property type="evidence" value="ECO:0007669"/>
    <property type="project" value="UniProtKB-UniRule"/>
</dbReference>
<dbReference type="Pfam" id="PF00173">
    <property type="entry name" value="Cyt-b5"/>
    <property type="match status" value="1"/>
</dbReference>
<dbReference type="PROSITE" id="PS50255">
    <property type="entry name" value="CYTOCHROME_B5_2"/>
    <property type="match status" value="1"/>
</dbReference>
<dbReference type="Gene3D" id="3.10.120.10">
    <property type="entry name" value="Cytochrome b5-like heme/steroid binding domain"/>
    <property type="match status" value="1"/>
</dbReference>
<keyword evidence="5 13" id="KW-0479">Metal-binding</keyword>
<keyword evidence="2" id="KW-0813">Transport</keyword>
<keyword evidence="7" id="KW-0492">Microsome</keyword>
<proteinExistence type="inferred from homology"/>
<comment type="similarity">
    <text evidence="12 13">Belongs to the cytochrome b5 family.</text>
</comment>
<feature type="non-terminal residue" evidence="15">
    <location>
        <position position="1"/>
    </location>
</feature>
<comment type="subcellular location">
    <subcellularLocation>
        <location evidence="1">Endoplasmic reticulum membrane</location>
        <topology evidence="1">Single-pass membrane protein</topology>
        <orientation evidence="1">Cytoplasmic side</orientation>
    </subcellularLocation>
    <subcellularLocation>
        <location evidence="11">Microsome membrane</location>
        <topology evidence="11">Single-pass membrane protein</topology>
        <orientation evidence="11">Cytoplasmic side</orientation>
    </subcellularLocation>
</comment>
<accession>A0A9P6IP10</accession>
<name>A0A9P6IP10_MORAP</name>
<evidence type="ECO:0000256" key="11">
    <source>
        <dbReference type="ARBA" id="ARBA00037877"/>
    </source>
</evidence>
<comment type="caution">
    <text evidence="15">The sequence shown here is derived from an EMBL/GenBank/DDBJ whole genome shotgun (WGS) entry which is preliminary data.</text>
</comment>
<keyword evidence="6" id="KW-0256">Endoplasmic reticulum</keyword>
<dbReference type="InterPro" id="IPR050668">
    <property type="entry name" value="Cytochrome_b5"/>
</dbReference>
<protein>
    <recommendedName>
        <fullName evidence="14">Cytochrome b5 heme-binding domain-containing protein</fullName>
    </recommendedName>
</protein>
<dbReference type="SUPFAM" id="SSF55856">
    <property type="entry name" value="Cytochrome b5-like heme/steroid binding domain"/>
    <property type="match status" value="1"/>
</dbReference>
<dbReference type="SMART" id="SM01117">
    <property type="entry name" value="Cyt-b5"/>
    <property type="match status" value="1"/>
</dbReference>
<keyword evidence="10" id="KW-0472">Membrane</keyword>
<evidence type="ECO:0000259" key="14">
    <source>
        <dbReference type="PROSITE" id="PS50255"/>
    </source>
</evidence>
<evidence type="ECO:0000256" key="9">
    <source>
        <dbReference type="ARBA" id="ARBA00023004"/>
    </source>
</evidence>
<dbReference type="InterPro" id="IPR018506">
    <property type="entry name" value="Cyt_B5_heme-BS"/>
</dbReference>
<evidence type="ECO:0000256" key="10">
    <source>
        <dbReference type="ARBA" id="ARBA00023136"/>
    </source>
</evidence>
<dbReference type="AlphaFoldDB" id="A0A9P6IP10"/>
<keyword evidence="8" id="KW-0249">Electron transport</keyword>
<keyword evidence="4" id="KW-0812">Transmembrane</keyword>
<keyword evidence="16" id="KW-1185">Reference proteome</keyword>
<dbReference type="GO" id="GO:0046872">
    <property type="term" value="F:metal ion binding"/>
    <property type="evidence" value="ECO:0007669"/>
    <property type="project" value="UniProtKB-UniRule"/>
</dbReference>